<dbReference type="Proteomes" id="UP001064504">
    <property type="component" value="Chromosome"/>
</dbReference>
<proteinExistence type="predicted"/>
<dbReference type="RefSeq" id="WP_060478888.1">
    <property type="nucleotide sequence ID" value="NZ_CP104557.1"/>
</dbReference>
<dbReference type="EMBL" id="CP104557">
    <property type="protein sequence ID" value="UXH38897.1"/>
    <property type="molecule type" value="Genomic_DNA"/>
</dbReference>
<dbReference type="Pfam" id="PF21880">
    <property type="entry name" value="DUF6916"/>
    <property type="match status" value="1"/>
</dbReference>
<accession>A0ABY6AHW8</accession>
<sequence>MNDILSNAIPTLQELRDADPEGFVLQIAADQGLKVSLLEVREGVAMNRNYQCYSLVLALPLGVKLPQAVFNLYGPGREQPWMLMMSPVMPEPDGRHVLEAIIHCDRPAGADAL</sequence>
<dbReference type="InterPro" id="IPR054209">
    <property type="entry name" value="DUF6916"/>
</dbReference>
<gene>
    <name evidence="2" type="ORF">N5C08_18250</name>
</gene>
<organism evidence="2 3">
    <name type="scientific">Pseudomonas promysalinigenes</name>
    <dbReference type="NCBI Taxonomy" id="485898"/>
    <lineage>
        <taxon>Bacteria</taxon>
        <taxon>Pseudomonadati</taxon>
        <taxon>Pseudomonadota</taxon>
        <taxon>Gammaproteobacteria</taxon>
        <taxon>Pseudomonadales</taxon>
        <taxon>Pseudomonadaceae</taxon>
        <taxon>Pseudomonas</taxon>
    </lineage>
</organism>
<feature type="domain" description="DUF6916" evidence="1">
    <location>
        <begin position="21"/>
        <end position="101"/>
    </location>
</feature>
<evidence type="ECO:0000259" key="1">
    <source>
        <dbReference type="Pfam" id="PF21880"/>
    </source>
</evidence>
<evidence type="ECO:0000313" key="3">
    <source>
        <dbReference type="Proteomes" id="UP001064504"/>
    </source>
</evidence>
<protein>
    <recommendedName>
        <fullName evidence="1">DUF6916 domain-containing protein</fullName>
    </recommendedName>
</protein>
<reference evidence="2" key="1">
    <citation type="submission" date="2022-09" db="EMBL/GenBank/DDBJ databases">
        <title>Complete genome sequence of Pseudomonas promysalinigenes strain RL-WG26, a newly isolated PGPR with the potential for plant salinity stress alleviation.</title>
        <authorList>
            <person name="Ren L."/>
            <person name="Wang G."/>
            <person name="Hu H."/>
        </authorList>
    </citation>
    <scope>NUCLEOTIDE SEQUENCE</scope>
    <source>
        <strain evidence="2">RL-WG26</strain>
    </source>
</reference>
<keyword evidence="3" id="KW-1185">Reference proteome</keyword>
<name>A0ABY6AHW8_9PSED</name>
<evidence type="ECO:0000313" key="2">
    <source>
        <dbReference type="EMBL" id="UXH38897.1"/>
    </source>
</evidence>